<dbReference type="EMBL" id="AP027272">
    <property type="protein sequence ID" value="BDX04510.1"/>
    <property type="molecule type" value="Genomic_DNA"/>
</dbReference>
<dbReference type="Gene3D" id="3.10.560.10">
    <property type="entry name" value="Outer membrane lipoprotein wza domain like"/>
    <property type="match status" value="1"/>
</dbReference>
<feature type="domain" description="Capsule biosynthesis GfcC-like N-terminal" evidence="2">
    <location>
        <begin position="27"/>
        <end position="137"/>
    </location>
</feature>
<evidence type="ECO:0000313" key="3">
    <source>
        <dbReference type="EMBL" id="BDX04510.1"/>
    </source>
</evidence>
<evidence type="ECO:0008006" key="5">
    <source>
        <dbReference type="Google" id="ProtNLM"/>
    </source>
</evidence>
<dbReference type="AlphaFoldDB" id="A0AA48HTW8"/>
<dbReference type="Pfam" id="PF06251">
    <property type="entry name" value="Caps_syn_GfcC_C"/>
    <property type="match status" value="1"/>
</dbReference>
<keyword evidence="4" id="KW-1185">Reference proteome</keyword>
<feature type="domain" description="Capsule biosynthesis GfcC-like C-terminal" evidence="1">
    <location>
        <begin position="158"/>
        <end position="242"/>
    </location>
</feature>
<evidence type="ECO:0000259" key="2">
    <source>
        <dbReference type="Pfam" id="PF20616"/>
    </source>
</evidence>
<organism evidence="3 4">
    <name type="scientific">Planctobacterium marinum</name>
    <dbReference type="NCBI Taxonomy" id="1631968"/>
    <lineage>
        <taxon>Bacteria</taxon>
        <taxon>Pseudomonadati</taxon>
        <taxon>Pseudomonadota</taxon>
        <taxon>Gammaproteobacteria</taxon>
        <taxon>Alteromonadales</taxon>
        <taxon>Alteromonadaceae</taxon>
        <taxon>Planctobacterium</taxon>
    </lineage>
</organism>
<evidence type="ECO:0000313" key="4">
    <source>
        <dbReference type="Proteomes" id="UP001333710"/>
    </source>
</evidence>
<protein>
    <recommendedName>
        <fullName evidence="5">Capsule biosynthesis GfcC-like C-terminal domain-containing protein</fullName>
    </recommendedName>
</protein>
<dbReference type="Pfam" id="PF20616">
    <property type="entry name" value="Caps_syn_GfcC_N"/>
    <property type="match status" value="1"/>
</dbReference>
<dbReference type="InterPro" id="IPR046459">
    <property type="entry name" value="Caps_syn_GfcC_N"/>
</dbReference>
<accession>A0AA48HTW8</accession>
<evidence type="ECO:0000259" key="1">
    <source>
        <dbReference type="Pfam" id="PF06251"/>
    </source>
</evidence>
<reference evidence="3" key="1">
    <citation type="submission" date="2023-01" db="EMBL/GenBank/DDBJ databases">
        <title>Complete genome sequence of Planctobacterium marinum strain Dej080120_11.</title>
        <authorList>
            <person name="Ueki S."/>
            <person name="Maruyama F."/>
        </authorList>
    </citation>
    <scope>NUCLEOTIDE SEQUENCE</scope>
    <source>
        <strain evidence="3">Dej080120_11</strain>
    </source>
</reference>
<dbReference type="InterPro" id="IPR010425">
    <property type="entry name" value="Caps_synth_GfcC-like_C"/>
</dbReference>
<proteinExistence type="predicted"/>
<gene>
    <name evidence="3" type="ORF">MACH26_00310</name>
</gene>
<dbReference type="RefSeq" id="WP_338290285.1">
    <property type="nucleotide sequence ID" value="NZ_AP027272.1"/>
</dbReference>
<dbReference type="Proteomes" id="UP001333710">
    <property type="component" value="Chromosome"/>
</dbReference>
<dbReference type="Gene3D" id="3.10.20.700">
    <property type="match status" value="1"/>
</dbReference>
<name>A0AA48HTW8_9ALTE</name>
<dbReference type="KEGG" id="pmaw:MACH26_00310"/>
<sequence>MFKKSFFLLALFTSVLKADVEIEYAGNVIRYDINPRLSAVLNRLVLGTDFYWHNSSLYALDDKTANNHKSDVIALLQQIKSKTGVATSKMQTLVSLQEEVEKWQVATRLPLNLDYDLIRIREELNPRLSDGRYRLHLPFRVYTVNVVGAISQTKKLAHQSMSHVRDYLQADSIEYLPYADKTFVFVIHPNGQTKKVSLGFENIEHVEVPPGGTIYIPIKELPFSSENEQLNISIAQLLGSKIN</sequence>